<keyword evidence="2" id="KW-0812">Transmembrane</keyword>
<dbReference type="GO" id="GO:0008610">
    <property type="term" value="P:lipid biosynthetic process"/>
    <property type="evidence" value="ECO:0007669"/>
    <property type="project" value="UniProtKB-ARBA"/>
</dbReference>
<dbReference type="InterPro" id="IPR012171">
    <property type="entry name" value="Fatty_acid_desaturase"/>
</dbReference>
<keyword evidence="2" id="KW-0472">Membrane</keyword>
<evidence type="ECO:0000313" key="5">
    <source>
        <dbReference type="Proteomes" id="UP000028878"/>
    </source>
</evidence>
<keyword evidence="2" id="KW-1133">Transmembrane helix</keyword>
<dbReference type="InterPro" id="IPR005804">
    <property type="entry name" value="FA_desaturase_dom"/>
</dbReference>
<evidence type="ECO:0000256" key="2">
    <source>
        <dbReference type="SAM" id="Phobius"/>
    </source>
</evidence>
<evidence type="ECO:0000256" key="1">
    <source>
        <dbReference type="SAM" id="MobiDB-lite"/>
    </source>
</evidence>
<sequence length="345" mass="38331">MNLQTPASAEAPETLGSGLPRPPRHFMEPSGLETARYLAHGLALALLPGTVSLWAFHATWPWFATVPLIAALSLVGGYGFFMLAGTAHEGFHFTLHRRPQVSALLGIVFSSAIPGFISVGFALSHWRHHRHTNSADDPDCEIFGPFRGFWSRLLLARLAANAAYRRNAWRLIRSSGPDDEVDRNGLSVETLRSLTRFNIAWHLAVMAGFVALGVLRPDVLVFAFLLPLVGTVFITGLNPYQEHVGTGREPVLRARTRTSPILTLLMSGTNYHLEHHLYPRVPCWRLPALHRWLRDTDWYRTRQPVVERSFWRGFSPALIGARIQYVAQPAVTESVPGAASAANAR</sequence>
<feature type="transmembrane region" description="Helical" evidence="2">
    <location>
        <begin position="221"/>
        <end position="240"/>
    </location>
</feature>
<reference evidence="5" key="2">
    <citation type="submission" date="2014-11" db="EMBL/GenBank/DDBJ databases">
        <title>Draft genome sequence of Hydrogenophaga intermedia S1.</title>
        <authorList>
            <person name="Gan H.M."/>
            <person name="Chew T.H."/>
            <person name="Stolz A."/>
        </authorList>
    </citation>
    <scope>NUCLEOTIDE SEQUENCE [LARGE SCALE GENOMIC DNA]</scope>
    <source>
        <strain evidence="5">S1</strain>
    </source>
</reference>
<accession>A0A1L1PS50</accession>
<dbReference type="PANTHER" id="PTHR19353:SF19">
    <property type="entry name" value="DELTA(5) FATTY ACID DESATURASE C-RELATED"/>
    <property type="match status" value="1"/>
</dbReference>
<evidence type="ECO:0000313" key="4">
    <source>
        <dbReference type="EMBL" id="CDN89747.1"/>
    </source>
</evidence>
<feature type="transmembrane region" description="Helical" evidence="2">
    <location>
        <begin position="37"/>
        <end position="56"/>
    </location>
</feature>
<dbReference type="AlphaFoldDB" id="A0A1L1PS50"/>
<dbReference type="Proteomes" id="UP000028878">
    <property type="component" value="Unassembled WGS sequence"/>
</dbReference>
<keyword evidence="5" id="KW-1185">Reference proteome</keyword>
<protein>
    <submittedName>
        <fullName evidence="4">Fatty acid desaturase</fullName>
    </submittedName>
</protein>
<feature type="region of interest" description="Disordered" evidence="1">
    <location>
        <begin position="1"/>
        <end position="24"/>
    </location>
</feature>
<feature type="transmembrane region" description="Helical" evidence="2">
    <location>
        <begin position="197"/>
        <end position="215"/>
    </location>
</feature>
<organism evidence="4 5">
    <name type="scientific">Hydrogenophaga intermedia</name>
    <dbReference type="NCBI Taxonomy" id="65786"/>
    <lineage>
        <taxon>Bacteria</taxon>
        <taxon>Pseudomonadati</taxon>
        <taxon>Pseudomonadota</taxon>
        <taxon>Betaproteobacteria</taxon>
        <taxon>Burkholderiales</taxon>
        <taxon>Comamonadaceae</taxon>
        <taxon>Hydrogenophaga</taxon>
    </lineage>
</organism>
<dbReference type="GO" id="GO:0016020">
    <property type="term" value="C:membrane"/>
    <property type="evidence" value="ECO:0007669"/>
    <property type="project" value="TreeGrafter"/>
</dbReference>
<dbReference type="GO" id="GO:0016717">
    <property type="term" value="F:oxidoreductase activity, acting on paired donors, with oxidation of a pair of donors resulting in the reduction of molecular oxygen to two molecules of water"/>
    <property type="evidence" value="ECO:0007669"/>
    <property type="project" value="TreeGrafter"/>
</dbReference>
<dbReference type="Pfam" id="PF00487">
    <property type="entry name" value="FA_desaturase"/>
    <property type="match status" value="1"/>
</dbReference>
<proteinExistence type="predicted"/>
<gene>
    <name evidence="4" type="ORF">BN948_04187</name>
</gene>
<name>A0A1L1PS50_HYDIT</name>
<dbReference type="RefSeq" id="WP_009519008.1">
    <property type="nucleotide sequence ID" value="NZ_CCAE010000052.1"/>
</dbReference>
<feature type="transmembrane region" description="Helical" evidence="2">
    <location>
        <begin position="104"/>
        <end position="126"/>
    </location>
</feature>
<feature type="domain" description="Fatty acid desaturase" evidence="3">
    <location>
        <begin position="68"/>
        <end position="297"/>
    </location>
</feature>
<dbReference type="PANTHER" id="PTHR19353">
    <property type="entry name" value="FATTY ACID DESATURASE 2"/>
    <property type="match status" value="1"/>
</dbReference>
<dbReference type="EMBL" id="CCAE010000052">
    <property type="protein sequence ID" value="CDN89747.1"/>
    <property type="molecule type" value="Genomic_DNA"/>
</dbReference>
<reference evidence="5" key="1">
    <citation type="submission" date="2014-02" db="EMBL/GenBank/DDBJ databases">
        <authorList>
            <person name="Gan H."/>
        </authorList>
    </citation>
    <scope>NUCLEOTIDE SEQUENCE [LARGE SCALE GENOMIC DNA]</scope>
    <source>
        <strain evidence="5">S1</strain>
    </source>
</reference>
<feature type="transmembrane region" description="Helical" evidence="2">
    <location>
        <begin position="62"/>
        <end position="83"/>
    </location>
</feature>
<evidence type="ECO:0000259" key="3">
    <source>
        <dbReference type="Pfam" id="PF00487"/>
    </source>
</evidence>